<feature type="compositionally biased region" description="Polar residues" evidence="1">
    <location>
        <begin position="772"/>
        <end position="783"/>
    </location>
</feature>
<sequence length="783" mass="86458">MNQPTAYAHSDGDLLLKTSTTASARSKFEDWGTEHRCDHPAHTKHRWNWLSITVLVLSIYSTVLAGLFLIVGLVGPRYGRIIRSNSSFTLSDASVVVGLLAKTVELSFVTCFVAFLGQALARRANSRSRTGVTLAELSMRQWIMQPGTLVTHWESVRYAGPSILGVLSFVATIMAVLYTTACNGLVLPQLKFGKWQQQAMQGRCEACANLTAGIVKTSFANPIYIQNICETPIGTRQDRDDAGRTCIQIEHAAMAYHNYFSYMGHWSQISKNGTGSTDLAYRPPGYALVNDNTTVTAPWVERNNTNATQIYEQTGIVVNNVTMAMPHAGVLKAAVDPINGIVQPEELDGQGVYSLRASVPSPIVNVMCATLNYTQLKPFVYELWDEVDQKVLNVSTWPLGLAYPDPFLTDKLVGNPLVELFRWNATYDPYGWPPVFPKAPPEYNTLVNDTANVLSWGRKSIYILARSGNHTNTDDPLPSPFNDPTLGGAYSLCKLQVGLTPNCSTRYNASSSGGTLEALCENPDDDMRYVKSLSNATYGNASLAPDWPNIASEWSRSLSLNNGFLGANASNARLLTQLIVIPGWSGQPALSGFQPSMAEALAVMAGCTLIQSSKDAPFVEFWNYTSPNYNILDPGQYQYFNASIRAQQFASGGVDGSQKGWFLVLFSVFIINLLILIYFSIHRHWYPDFSEPQNLFNIAVNSPPSDHVSCGGNPHGQEYKVPWKLNTSNTGHIYIENNSEGEPLQHTLKRRVSAFTDKMSESPLFSPRSWRKGTSPTFERQVR</sequence>
<feature type="region of interest" description="Disordered" evidence="1">
    <location>
        <begin position="764"/>
        <end position="783"/>
    </location>
</feature>
<feature type="transmembrane region" description="Helical" evidence="2">
    <location>
        <begin position="661"/>
        <end position="681"/>
    </location>
</feature>
<feature type="transmembrane region" description="Helical" evidence="2">
    <location>
        <begin position="95"/>
        <end position="121"/>
    </location>
</feature>
<dbReference type="OrthoDB" id="4721035at2759"/>
<keyword evidence="2" id="KW-0812">Transmembrane</keyword>
<evidence type="ECO:0000256" key="2">
    <source>
        <dbReference type="SAM" id="Phobius"/>
    </source>
</evidence>
<evidence type="ECO:0008006" key="5">
    <source>
        <dbReference type="Google" id="ProtNLM"/>
    </source>
</evidence>
<protein>
    <recommendedName>
        <fullName evidence="5">Mcm2 3 5 family protein</fullName>
    </recommendedName>
</protein>
<proteinExistence type="predicted"/>
<keyword evidence="2" id="KW-1133">Transmembrane helix</keyword>
<organism evidence="3 4">
    <name type="scientific">Polychaeton citri CBS 116435</name>
    <dbReference type="NCBI Taxonomy" id="1314669"/>
    <lineage>
        <taxon>Eukaryota</taxon>
        <taxon>Fungi</taxon>
        <taxon>Dikarya</taxon>
        <taxon>Ascomycota</taxon>
        <taxon>Pezizomycotina</taxon>
        <taxon>Dothideomycetes</taxon>
        <taxon>Dothideomycetidae</taxon>
        <taxon>Capnodiales</taxon>
        <taxon>Capnodiaceae</taxon>
        <taxon>Polychaeton</taxon>
    </lineage>
</organism>
<evidence type="ECO:0000313" key="3">
    <source>
        <dbReference type="EMBL" id="KAF2721114.1"/>
    </source>
</evidence>
<name>A0A9P4QAB3_9PEZI</name>
<gene>
    <name evidence="3" type="ORF">K431DRAFT_225055</name>
</gene>
<evidence type="ECO:0000313" key="4">
    <source>
        <dbReference type="Proteomes" id="UP000799441"/>
    </source>
</evidence>
<dbReference type="Proteomes" id="UP000799441">
    <property type="component" value="Unassembled WGS sequence"/>
</dbReference>
<keyword evidence="4" id="KW-1185">Reference proteome</keyword>
<keyword evidence="2" id="KW-0472">Membrane</keyword>
<reference evidence="3" key="1">
    <citation type="journal article" date="2020" name="Stud. Mycol.">
        <title>101 Dothideomycetes genomes: a test case for predicting lifestyles and emergence of pathogens.</title>
        <authorList>
            <person name="Haridas S."/>
            <person name="Albert R."/>
            <person name="Binder M."/>
            <person name="Bloem J."/>
            <person name="Labutti K."/>
            <person name="Salamov A."/>
            <person name="Andreopoulos B."/>
            <person name="Baker S."/>
            <person name="Barry K."/>
            <person name="Bills G."/>
            <person name="Bluhm B."/>
            <person name="Cannon C."/>
            <person name="Castanera R."/>
            <person name="Culley D."/>
            <person name="Daum C."/>
            <person name="Ezra D."/>
            <person name="Gonzalez J."/>
            <person name="Henrissat B."/>
            <person name="Kuo A."/>
            <person name="Liang C."/>
            <person name="Lipzen A."/>
            <person name="Lutzoni F."/>
            <person name="Magnuson J."/>
            <person name="Mondo S."/>
            <person name="Nolan M."/>
            <person name="Ohm R."/>
            <person name="Pangilinan J."/>
            <person name="Park H.-J."/>
            <person name="Ramirez L."/>
            <person name="Alfaro M."/>
            <person name="Sun H."/>
            <person name="Tritt A."/>
            <person name="Yoshinaga Y."/>
            <person name="Zwiers L.-H."/>
            <person name="Turgeon B."/>
            <person name="Goodwin S."/>
            <person name="Spatafora J."/>
            <person name="Crous P."/>
            <person name="Grigoriev I."/>
        </authorList>
    </citation>
    <scope>NUCLEOTIDE SEQUENCE</scope>
    <source>
        <strain evidence="3">CBS 116435</strain>
    </source>
</reference>
<comment type="caution">
    <text evidence="3">The sequence shown here is derived from an EMBL/GenBank/DDBJ whole genome shotgun (WGS) entry which is preliminary data.</text>
</comment>
<evidence type="ECO:0000256" key="1">
    <source>
        <dbReference type="SAM" id="MobiDB-lite"/>
    </source>
</evidence>
<dbReference type="AlphaFoldDB" id="A0A9P4QAB3"/>
<feature type="transmembrane region" description="Helical" evidence="2">
    <location>
        <begin position="163"/>
        <end position="181"/>
    </location>
</feature>
<feature type="transmembrane region" description="Helical" evidence="2">
    <location>
        <begin position="49"/>
        <end position="75"/>
    </location>
</feature>
<accession>A0A9P4QAB3</accession>
<dbReference type="EMBL" id="MU003793">
    <property type="protein sequence ID" value="KAF2721114.1"/>
    <property type="molecule type" value="Genomic_DNA"/>
</dbReference>